<dbReference type="EMBL" id="MCFA01000216">
    <property type="protein sequence ID" value="ORX98367.1"/>
    <property type="molecule type" value="Genomic_DNA"/>
</dbReference>
<keyword evidence="2" id="KW-1185">Reference proteome</keyword>
<organism evidence="1 2">
    <name type="scientific">Clohesyomyces aquaticus</name>
    <dbReference type="NCBI Taxonomy" id="1231657"/>
    <lineage>
        <taxon>Eukaryota</taxon>
        <taxon>Fungi</taxon>
        <taxon>Dikarya</taxon>
        <taxon>Ascomycota</taxon>
        <taxon>Pezizomycotina</taxon>
        <taxon>Dothideomycetes</taxon>
        <taxon>Pleosporomycetidae</taxon>
        <taxon>Pleosporales</taxon>
        <taxon>Lindgomycetaceae</taxon>
        <taxon>Clohesyomyces</taxon>
    </lineage>
</organism>
<gene>
    <name evidence="1" type="ORF">BCR34DRAFT_606952</name>
</gene>
<evidence type="ECO:0000313" key="2">
    <source>
        <dbReference type="Proteomes" id="UP000193144"/>
    </source>
</evidence>
<protein>
    <submittedName>
        <fullName evidence="1">Uncharacterized protein</fullName>
    </submittedName>
</protein>
<dbReference type="AlphaFoldDB" id="A0A1Y1YK10"/>
<accession>A0A1Y1YK10</accession>
<reference evidence="1 2" key="1">
    <citation type="submission" date="2016-07" db="EMBL/GenBank/DDBJ databases">
        <title>Pervasive Adenine N6-methylation of Active Genes in Fungi.</title>
        <authorList>
            <consortium name="DOE Joint Genome Institute"/>
            <person name="Mondo S.J."/>
            <person name="Dannebaum R.O."/>
            <person name="Kuo R.C."/>
            <person name="Labutti K."/>
            <person name="Haridas S."/>
            <person name="Kuo A."/>
            <person name="Salamov A."/>
            <person name="Ahrendt S.R."/>
            <person name="Lipzen A."/>
            <person name="Sullivan W."/>
            <person name="Andreopoulos W.B."/>
            <person name="Clum A."/>
            <person name="Lindquist E."/>
            <person name="Daum C."/>
            <person name="Ramamoorthy G.K."/>
            <person name="Gryganskyi A."/>
            <person name="Culley D."/>
            <person name="Magnuson J.K."/>
            <person name="James T.Y."/>
            <person name="O'Malley M.A."/>
            <person name="Stajich J.E."/>
            <person name="Spatafora J.W."/>
            <person name="Visel A."/>
            <person name="Grigoriev I.V."/>
        </authorList>
    </citation>
    <scope>NUCLEOTIDE SEQUENCE [LARGE SCALE GENOMIC DNA]</scope>
    <source>
        <strain evidence="1 2">CBS 115471</strain>
    </source>
</reference>
<name>A0A1Y1YK10_9PLEO</name>
<proteinExistence type="predicted"/>
<sequence length="401" mass="44085">MLSLLSLAALAGARVITRDPTPPHPHAAVPSLNSSFSVRARPNPNPLPLPPSSFSSQLSGIHPHRPRLILPRTKVRRFEISDEADDALWNSAICKGTQMVAGLKGSDKDAATLLSTGEEAEAEWQGDLKAERATWYWFDLHGELSGSNEFESMWRNTHIMDALDLSYSRKDNVVFGVEHGDRGLKDDKGQPVSLKLQTYKVGDVDYKATGGYYKGVINTKGGVIFSQYLMSPSQGYHAFYGGPLPPPKGKLPRLRTYSQLLWGFWFRDNPNVKNIQYFWVQSVANDDTHKIIARALKGKGKDAIGGWPGTVFDILREGKEGEAGRALLGSPPGATNAFFLMQHRKELGQKLITKVAVFIGNEEVEDDEGEDPDLLFWVEDAPESDGGVGGRVEGNGTRAKL</sequence>
<comment type="caution">
    <text evidence="1">The sequence shown here is derived from an EMBL/GenBank/DDBJ whole genome shotgun (WGS) entry which is preliminary data.</text>
</comment>
<dbReference type="Proteomes" id="UP000193144">
    <property type="component" value="Unassembled WGS sequence"/>
</dbReference>
<dbReference type="OrthoDB" id="5337308at2759"/>
<dbReference type="STRING" id="1231657.A0A1Y1YK10"/>
<evidence type="ECO:0000313" key="1">
    <source>
        <dbReference type="EMBL" id="ORX98367.1"/>
    </source>
</evidence>